<dbReference type="PRINTS" id="PR00313">
    <property type="entry name" value="CABNDNGRPT"/>
</dbReference>
<dbReference type="Gene3D" id="2.150.10.10">
    <property type="entry name" value="Serralysin-like metalloprotease, C-terminal"/>
    <property type="match status" value="2"/>
</dbReference>
<dbReference type="Proteomes" id="UP000619479">
    <property type="component" value="Unassembled WGS sequence"/>
</dbReference>
<organism evidence="5 6">
    <name type="scientific">Actinoplanes cyaneus</name>
    <dbReference type="NCBI Taxonomy" id="52696"/>
    <lineage>
        <taxon>Bacteria</taxon>
        <taxon>Bacillati</taxon>
        <taxon>Actinomycetota</taxon>
        <taxon>Actinomycetes</taxon>
        <taxon>Micromonosporales</taxon>
        <taxon>Micromonosporaceae</taxon>
        <taxon>Actinoplanes</taxon>
    </lineage>
</organism>
<dbReference type="Pfam" id="PF00353">
    <property type="entry name" value="HemolysinCabind"/>
    <property type="match status" value="2"/>
</dbReference>
<reference evidence="5" key="1">
    <citation type="submission" date="2021-01" db="EMBL/GenBank/DDBJ databases">
        <title>Whole genome shotgun sequence of Actinoplanes cyaneus NBRC 14990.</title>
        <authorList>
            <person name="Komaki H."/>
            <person name="Tamura T."/>
        </authorList>
    </citation>
    <scope>NUCLEOTIDE SEQUENCE</scope>
    <source>
        <strain evidence="5">NBRC 14990</strain>
    </source>
</reference>
<dbReference type="InterPro" id="IPR018511">
    <property type="entry name" value="Hemolysin-typ_Ca-bd_CS"/>
</dbReference>
<protein>
    <recommendedName>
        <fullName evidence="7">Calcium-binding protein</fullName>
    </recommendedName>
</protein>
<dbReference type="AlphaFoldDB" id="A0A919IR82"/>
<evidence type="ECO:0000256" key="3">
    <source>
        <dbReference type="SAM" id="MobiDB-lite"/>
    </source>
</evidence>
<name>A0A919IR82_9ACTN</name>
<dbReference type="PANTHER" id="PTHR38340">
    <property type="entry name" value="S-LAYER PROTEIN"/>
    <property type="match status" value="1"/>
</dbReference>
<feature type="region of interest" description="Disordered" evidence="3">
    <location>
        <begin position="154"/>
        <end position="176"/>
    </location>
</feature>
<dbReference type="InterPro" id="IPR011049">
    <property type="entry name" value="Serralysin-like_metalloprot_C"/>
</dbReference>
<dbReference type="PANTHER" id="PTHR38340:SF1">
    <property type="entry name" value="S-LAYER PROTEIN"/>
    <property type="match status" value="1"/>
</dbReference>
<keyword evidence="2" id="KW-0964">Secreted</keyword>
<dbReference type="InterPro" id="IPR050557">
    <property type="entry name" value="RTX_toxin/Mannuronan_C5-epim"/>
</dbReference>
<feature type="signal peptide" evidence="4">
    <location>
        <begin position="1"/>
        <end position="26"/>
    </location>
</feature>
<keyword evidence="4" id="KW-0732">Signal</keyword>
<accession>A0A919IR82</accession>
<comment type="subcellular location">
    <subcellularLocation>
        <location evidence="1">Secreted</location>
    </subcellularLocation>
</comment>
<dbReference type="RefSeq" id="WP_203753159.1">
    <property type="nucleotide sequence ID" value="NZ_BAAAUC010000028.1"/>
</dbReference>
<evidence type="ECO:0008006" key="7">
    <source>
        <dbReference type="Google" id="ProtNLM"/>
    </source>
</evidence>
<evidence type="ECO:0000256" key="4">
    <source>
        <dbReference type="SAM" id="SignalP"/>
    </source>
</evidence>
<proteinExistence type="predicted"/>
<dbReference type="EMBL" id="BOMH01000070">
    <property type="protein sequence ID" value="GID69978.1"/>
    <property type="molecule type" value="Genomic_DNA"/>
</dbReference>
<dbReference type="InterPro" id="IPR001343">
    <property type="entry name" value="Hemolysn_Ca-bd"/>
</dbReference>
<feature type="region of interest" description="Disordered" evidence="3">
    <location>
        <begin position="193"/>
        <end position="236"/>
    </location>
</feature>
<dbReference type="GO" id="GO:0005576">
    <property type="term" value="C:extracellular region"/>
    <property type="evidence" value="ECO:0007669"/>
    <property type="project" value="UniProtKB-SubCell"/>
</dbReference>
<dbReference type="SUPFAM" id="SSF51120">
    <property type="entry name" value="beta-Roll"/>
    <property type="match status" value="1"/>
</dbReference>
<evidence type="ECO:0000256" key="2">
    <source>
        <dbReference type="ARBA" id="ARBA00022525"/>
    </source>
</evidence>
<sequence>MRAFRIGIVLCAGAGLGAVLAAPAQAATDAGVVSASGARVGYTAAGGQDNDVSVTRAGRVVTIQDVVPITAGPGCTAVDETTVSCALAKAPLRVTVALGDGYDFFTNQTAIPAYADGGADSDNLTGGTGADRLTGGGDMDTLIGGAGNDVLAGGDDGDQLVGGDGDDVLRGQAGNDVLNGNAGDDVLAGGAGDDLMAGEAGDDDLDGGAGDDFVDGGADTDLCGTDPRDLLSNCEG</sequence>
<evidence type="ECO:0000313" key="5">
    <source>
        <dbReference type="EMBL" id="GID69978.1"/>
    </source>
</evidence>
<evidence type="ECO:0000313" key="6">
    <source>
        <dbReference type="Proteomes" id="UP000619479"/>
    </source>
</evidence>
<feature type="chain" id="PRO_5037249554" description="Calcium-binding protein" evidence="4">
    <location>
        <begin position="27"/>
        <end position="236"/>
    </location>
</feature>
<dbReference type="PROSITE" id="PS00330">
    <property type="entry name" value="HEMOLYSIN_CALCIUM"/>
    <property type="match status" value="1"/>
</dbReference>
<gene>
    <name evidence="5" type="ORF">Acy02nite_78590</name>
</gene>
<keyword evidence="6" id="KW-1185">Reference proteome</keyword>
<dbReference type="GO" id="GO:0005509">
    <property type="term" value="F:calcium ion binding"/>
    <property type="evidence" value="ECO:0007669"/>
    <property type="project" value="InterPro"/>
</dbReference>
<comment type="caution">
    <text evidence="5">The sequence shown here is derived from an EMBL/GenBank/DDBJ whole genome shotgun (WGS) entry which is preliminary data.</text>
</comment>
<evidence type="ECO:0000256" key="1">
    <source>
        <dbReference type="ARBA" id="ARBA00004613"/>
    </source>
</evidence>